<organism evidence="2 3">
    <name type="scientific">Flavobacterium croceum DSM 17960</name>
    <dbReference type="NCBI Taxonomy" id="1121886"/>
    <lineage>
        <taxon>Bacteria</taxon>
        <taxon>Pseudomonadati</taxon>
        <taxon>Bacteroidota</taxon>
        <taxon>Flavobacteriia</taxon>
        <taxon>Flavobacteriales</taxon>
        <taxon>Flavobacteriaceae</taxon>
        <taxon>Flavobacterium</taxon>
    </lineage>
</organism>
<name>A0A2S4N942_9FLAO</name>
<keyword evidence="3" id="KW-1185">Reference proteome</keyword>
<comment type="caution">
    <text evidence="2">The sequence shown here is derived from an EMBL/GenBank/DDBJ whole genome shotgun (WGS) entry which is preliminary data.</text>
</comment>
<proteinExistence type="predicted"/>
<feature type="signal peptide" evidence="1">
    <location>
        <begin position="1"/>
        <end position="19"/>
    </location>
</feature>
<keyword evidence="1" id="KW-0732">Signal</keyword>
<gene>
    <name evidence="2" type="ORF">Q361_10593</name>
</gene>
<evidence type="ECO:0000313" key="2">
    <source>
        <dbReference type="EMBL" id="POS02198.1"/>
    </source>
</evidence>
<dbReference type="Proteomes" id="UP000237056">
    <property type="component" value="Unassembled WGS sequence"/>
</dbReference>
<dbReference type="EMBL" id="PQNY01000005">
    <property type="protein sequence ID" value="POS02198.1"/>
    <property type="molecule type" value="Genomic_DNA"/>
</dbReference>
<accession>A0A2S4N942</accession>
<evidence type="ECO:0000256" key="1">
    <source>
        <dbReference type="SAM" id="SignalP"/>
    </source>
</evidence>
<protein>
    <submittedName>
        <fullName evidence="2">Uncharacterized protein</fullName>
    </submittedName>
</protein>
<evidence type="ECO:0000313" key="3">
    <source>
        <dbReference type="Proteomes" id="UP000237056"/>
    </source>
</evidence>
<dbReference type="RefSeq" id="WP_103725634.1">
    <property type="nucleotide sequence ID" value="NZ_PQNY01000005.1"/>
</dbReference>
<dbReference type="AlphaFoldDB" id="A0A2S4N942"/>
<reference evidence="2 3" key="1">
    <citation type="submission" date="2018-01" db="EMBL/GenBank/DDBJ databases">
        <title>Genomic Encyclopedia of Type Strains, Phase I: the one thousand microbial genomes (KMG-I) project.</title>
        <authorList>
            <person name="Goeker M."/>
        </authorList>
    </citation>
    <scope>NUCLEOTIDE SEQUENCE [LARGE SCALE GENOMIC DNA]</scope>
    <source>
        <strain evidence="2 3">DSM 17960</strain>
    </source>
</reference>
<feature type="chain" id="PRO_5015764581" evidence="1">
    <location>
        <begin position="20"/>
        <end position="232"/>
    </location>
</feature>
<sequence length="232" mass="25840">MKKIIFLILCAVSFQGVTAQNRITRSIEKPKVNLKETYIGKNNTASLLTKDTLLVNIHFPKNLFSIQQVEEILNRDNHLLEVSSQSIVPKTGCTENLITNTRYLSPCWVKNVTSNAISLVATNYSLVNSTNTNYYTIQATISYNGLAPKTALVSAFLNKQYLENLQAGNWYVNDKTMCSFSISESRWEEFVFQAGGVGVRGFSVRGYAGSNSICSAVPTNFPVELWVSKNTN</sequence>